<dbReference type="AlphaFoldDB" id="A0A6S6QJN0"/>
<name>A0A6S6QJN0_9HYPH</name>
<dbReference type="Proteomes" id="UP000515317">
    <property type="component" value="Chromosome"/>
</dbReference>
<reference evidence="2 3" key="1">
    <citation type="submission" date="2020-08" db="EMBL/GenBank/DDBJ databases">
        <title>Genome sequence of Rhizobiales bacterium strain IZ6.</title>
        <authorList>
            <person name="Nakai R."/>
            <person name="Naganuma T."/>
        </authorList>
    </citation>
    <scope>NUCLEOTIDE SEQUENCE [LARGE SCALE GENOMIC DNA]</scope>
    <source>
        <strain evidence="2 3">IZ6</strain>
    </source>
</reference>
<protein>
    <submittedName>
        <fullName evidence="2">Uncharacterized protein</fullName>
    </submittedName>
</protein>
<evidence type="ECO:0000313" key="3">
    <source>
        <dbReference type="Proteomes" id="UP000515317"/>
    </source>
</evidence>
<evidence type="ECO:0000313" key="2">
    <source>
        <dbReference type="EMBL" id="BCJ90514.1"/>
    </source>
</evidence>
<accession>A0A6S6QJN0</accession>
<sequence length="178" mass="18822">MTRFELKLSALALGAALICSGAPAFAQATSAQAAPVPPPADTFPLYLGNWVGEGTLVWKSDGSKERMKCTAVYAQPGAPDELSLKFDCKSDNYTIILDGVIESDSKGSVKGQWSERSRNIGGAAIGQAKEGRIRLRIESSAFGANLQMGVKADKQQVAIKFSGAGEEADTELLLKKAK</sequence>
<evidence type="ECO:0000256" key="1">
    <source>
        <dbReference type="SAM" id="SignalP"/>
    </source>
</evidence>
<organism evidence="2 3">
    <name type="scientific">Terrihabitans soli</name>
    <dbReference type="NCBI Taxonomy" id="708113"/>
    <lineage>
        <taxon>Bacteria</taxon>
        <taxon>Pseudomonadati</taxon>
        <taxon>Pseudomonadota</taxon>
        <taxon>Alphaproteobacteria</taxon>
        <taxon>Hyphomicrobiales</taxon>
        <taxon>Terrihabitans</taxon>
    </lineage>
</organism>
<dbReference type="EMBL" id="AP023361">
    <property type="protein sequence ID" value="BCJ90514.1"/>
    <property type="molecule type" value="Genomic_DNA"/>
</dbReference>
<dbReference type="KEGG" id="tso:IZ6_12490"/>
<proteinExistence type="predicted"/>
<keyword evidence="3" id="KW-1185">Reference proteome</keyword>
<keyword evidence="1" id="KW-0732">Signal</keyword>
<feature type="chain" id="PRO_5028220134" evidence="1">
    <location>
        <begin position="27"/>
        <end position="178"/>
    </location>
</feature>
<feature type="signal peptide" evidence="1">
    <location>
        <begin position="1"/>
        <end position="26"/>
    </location>
</feature>
<gene>
    <name evidence="2" type="ORF">IZ6_12490</name>
</gene>
<dbReference type="RefSeq" id="WP_222877140.1">
    <property type="nucleotide sequence ID" value="NZ_AP023361.1"/>
</dbReference>